<organism evidence="1 2">
    <name type="scientific">Bacteroides acidifaciens</name>
    <dbReference type="NCBI Taxonomy" id="85831"/>
    <lineage>
        <taxon>Bacteria</taxon>
        <taxon>Pseudomonadati</taxon>
        <taxon>Bacteroidota</taxon>
        <taxon>Bacteroidia</taxon>
        <taxon>Bacteroidales</taxon>
        <taxon>Bacteroidaceae</taxon>
        <taxon>Bacteroides</taxon>
    </lineage>
</organism>
<dbReference type="EMBL" id="BLLS01000002">
    <property type="protein sequence ID" value="GFH84779.1"/>
    <property type="molecule type" value="Genomic_DNA"/>
</dbReference>
<protein>
    <recommendedName>
        <fullName evidence="3">Type II toxin-antitoxin system RelE/ParE family toxin</fullName>
    </recommendedName>
</protein>
<dbReference type="AlphaFoldDB" id="A0A7I9ZYB5"/>
<gene>
    <name evidence="1" type="ORF">IMSAGC001_00174</name>
</gene>
<evidence type="ECO:0000313" key="2">
    <source>
        <dbReference type="Proteomes" id="UP000491181"/>
    </source>
</evidence>
<accession>A0A7I9ZYB5</accession>
<name>A0A7I9ZYB5_9BACE</name>
<comment type="caution">
    <text evidence="1">The sequence shown here is derived from an EMBL/GenBank/DDBJ whole genome shotgun (WGS) entry which is preliminary data.</text>
</comment>
<proteinExistence type="predicted"/>
<dbReference type="Proteomes" id="UP000491181">
    <property type="component" value="Unassembled WGS sequence"/>
</dbReference>
<sequence length="114" mass="13641">METRFKIVYTDEAYEFIQSLPAKVQDKIAYNIFKSRVVIDKELFKKLDGTDIWEFRTLYNGICYRLLAFWDTTEDTLVIATHGFVKKTQKTPSKEIDKAEDIRRKYFNDKKQKI</sequence>
<evidence type="ECO:0008006" key="3">
    <source>
        <dbReference type="Google" id="ProtNLM"/>
    </source>
</evidence>
<dbReference type="Pfam" id="PF05973">
    <property type="entry name" value="Gp49"/>
    <property type="match status" value="1"/>
</dbReference>
<reference evidence="1 2" key="1">
    <citation type="journal article" date="2020" name="Microbiome">
        <title>Single-cell genomics of uncultured bacteria reveals dietary fiber responders in the mouse gut microbiota.</title>
        <authorList>
            <person name="Chijiiwa R."/>
            <person name="Hosokawa M."/>
            <person name="Kogawa M."/>
            <person name="Nishikawa Y."/>
            <person name="Ide K."/>
            <person name="Sakanashi C."/>
            <person name="Takahashi K."/>
            <person name="Takeyama H."/>
        </authorList>
    </citation>
    <scope>NUCLEOTIDE SEQUENCE [LARGE SCALE GENOMIC DNA]</scope>
    <source>
        <strain evidence="1">IMSAGC_001</strain>
    </source>
</reference>
<dbReference type="InterPro" id="IPR009241">
    <property type="entry name" value="HigB-like"/>
</dbReference>
<dbReference type="RefSeq" id="WP_172503477.1">
    <property type="nucleotide sequence ID" value="NZ_CAMRUR010000024.1"/>
</dbReference>
<evidence type="ECO:0000313" key="1">
    <source>
        <dbReference type="EMBL" id="GFH84779.1"/>
    </source>
</evidence>